<sequence>MTGGLRPFLNSSIRYSDRCPMPTILGALALFVLAAYIAHVTGNPENFLWTIVAVPFVVPVTAIVLWIIGKLLAAFRGPPPSP</sequence>
<organism evidence="2 3">
    <name type="scientific">Chelatococcus daeguensis</name>
    <dbReference type="NCBI Taxonomy" id="444444"/>
    <lineage>
        <taxon>Bacteria</taxon>
        <taxon>Pseudomonadati</taxon>
        <taxon>Pseudomonadota</taxon>
        <taxon>Alphaproteobacteria</taxon>
        <taxon>Hyphomicrobiales</taxon>
        <taxon>Chelatococcaceae</taxon>
        <taxon>Chelatococcus</taxon>
    </lineage>
</organism>
<keyword evidence="1" id="KW-0472">Membrane</keyword>
<feature type="transmembrane region" description="Helical" evidence="1">
    <location>
        <begin position="21"/>
        <end position="41"/>
    </location>
</feature>
<evidence type="ECO:0000256" key="1">
    <source>
        <dbReference type="SAM" id="Phobius"/>
    </source>
</evidence>
<proteinExistence type="predicted"/>
<protein>
    <submittedName>
        <fullName evidence="2">Uncharacterized protein</fullName>
    </submittedName>
</protein>
<feature type="transmembrane region" description="Helical" evidence="1">
    <location>
        <begin position="47"/>
        <end position="68"/>
    </location>
</feature>
<keyword evidence="1" id="KW-1133">Transmembrane helix</keyword>
<dbReference type="AlphaFoldDB" id="A0AAC9JNF2"/>
<gene>
    <name evidence="2" type="ORF">BOQ54_04595</name>
</gene>
<name>A0AAC9JNF2_9HYPH</name>
<reference evidence="2 3" key="1">
    <citation type="submission" date="2016-11" db="EMBL/GenBank/DDBJ databases">
        <title>Complete genome sequence of the aerobically denitrifying bacterium Chelatococcus daeguensis TAD1.</title>
        <authorList>
            <person name="Yang Y."/>
            <person name="Huang S."/>
            <person name="Lin E."/>
        </authorList>
    </citation>
    <scope>NUCLEOTIDE SEQUENCE [LARGE SCALE GENOMIC DNA]</scope>
    <source>
        <strain evidence="2 3">TAD1</strain>
    </source>
</reference>
<keyword evidence="3" id="KW-1185">Reference proteome</keyword>
<dbReference type="Proteomes" id="UP000182703">
    <property type="component" value="Chromosome"/>
</dbReference>
<dbReference type="KEGG" id="cdq:BOQ54_04595"/>
<dbReference type="EMBL" id="CP018095">
    <property type="protein sequence ID" value="APF36688.1"/>
    <property type="molecule type" value="Genomic_DNA"/>
</dbReference>
<keyword evidence="1" id="KW-0812">Transmembrane</keyword>
<evidence type="ECO:0000313" key="2">
    <source>
        <dbReference type="EMBL" id="APF36688.1"/>
    </source>
</evidence>
<evidence type="ECO:0000313" key="3">
    <source>
        <dbReference type="Proteomes" id="UP000182703"/>
    </source>
</evidence>
<accession>A0AAC9JNF2</accession>